<keyword evidence="2" id="KW-0560">Oxidoreductase</keyword>
<dbReference type="PROSITE" id="PS00061">
    <property type="entry name" value="ADH_SHORT"/>
    <property type="match status" value="1"/>
</dbReference>
<dbReference type="InterPro" id="IPR002347">
    <property type="entry name" value="SDR_fam"/>
</dbReference>
<dbReference type="Gene3D" id="3.40.50.720">
    <property type="entry name" value="NAD(P)-binding Rossmann-like Domain"/>
    <property type="match status" value="1"/>
</dbReference>
<protein>
    <submittedName>
        <fullName evidence="6">SDR family NAD(P)-dependent oxidoreductase</fullName>
    </submittedName>
</protein>
<evidence type="ECO:0000256" key="1">
    <source>
        <dbReference type="ARBA" id="ARBA00006484"/>
    </source>
</evidence>
<accession>A0A3N2R8S4</accession>
<dbReference type="InterPro" id="IPR057326">
    <property type="entry name" value="KR_dom"/>
</dbReference>
<comment type="similarity">
    <text evidence="1">Belongs to the short-chain dehydrogenases/reductases (SDR) family.</text>
</comment>
<gene>
    <name evidence="6" type="ORF">EAT49_05650</name>
</gene>
<evidence type="ECO:0000313" key="6">
    <source>
        <dbReference type="EMBL" id="ROU03835.1"/>
    </source>
</evidence>
<dbReference type="PANTHER" id="PTHR44196:SF1">
    <property type="entry name" value="DEHYDROGENASE_REDUCTASE SDR FAMILY MEMBER 7B"/>
    <property type="match status" value="1"/>
</dbReference>
<name>A0A3N2R8S4_9RHOB</name>
<keyword evidence="7" id="KW-1185">Reference proteome</keyword>
<evidence type="ECO:0000256" key="3">
    <source>
        <dbReference type="SAM" id="MobiDB-lite"/>
    </source>
</evidence>
<dbReference type="PANTHER" id="PTHR44196">
    <property type="entry name" value="DEHYDROGENASE/REDUCTASE SDR FAMILY MEMBER 7B"/>
    <property type="match status" value="1"/>
</dbReference>
<feature type="compositionally biased region" description="Basic and acidic residues" evidence="3">
    <location>
        <begin position="263"/>
        <end position="272"/>
    </location>
</feature>
<dbReference type="Pfam" id="PF00106">
    <property type="entry name" value="adh_short"/>
    <property type="match status" value="1"/>
</dbReference>
<evidence type="ECO:0000256" key="2">
    <source>
        <dbReference type="ARBA" id="ARBA00023002"/>
    </source>
</evidence>
<reference evidence="6 7" key="1">
    <citation type="submission" date="2018-10" db="EMBL/GenBank/DDBJ databases">
        <title>Histidinibacterium lentulum gen. nov., sp. nov., a marine bacterium from the culture broth of Picochlorum sp. 122.</title>
        <authorList>
            <person name="Wang G."/>
        </authorList>
    </citation>
    <scope>NUCLEOTIDE SEQUENCE [LARGE SCALE GENOMIC DNA]</scope>
    <source>
        <strain evidence="6 7">B17</strain>
    </source>
</reference>
<evidence type="ECO:0000256" key="4">
    <source>
        <dbReference type="SAM" id="Phobius"/>
    </source>
</evidence>
<feature type="region of interest" description="Disordered" evidence="3">
    <location>
        <begin position="258"/>
        <end position="283"/>
    </location>
</feature>
<sequence length="331" mass="34903">MHGKTAIVCGGSAGVGRATVDALVARGCRVGVIARGEDRLEEIARAYGPGEGGLPRIVTASVDVSDHEALEKAADALAAELGTPEIWVNCAMLTSFSPFREVEPAEFERIVAVTFLGQVNGCRAALRLMTRGAIVNVGSGLAYRSVPFQSAYVASKHAINGFTGSLRSELIREGRDITLSLVQLPSIDTPQFDWARNRLPRQPKPAEPVYSPEVAADAILRAALEGPRELLVGNTVLKLSAGQAVAPDWLDHKLAADGAEAQMSDRPEEGPRQDNLADPAPYPASASGSYGHLAADRALVIDGDRARWTALGGIALTGFALGLALGLPKRR</sequence>
<dbReference type="GO" id="GO:0016020">
    <property type="term" value="C:membrane"/>
    <property type="evidence" value="ECO:0007669"/>
    <property type="project" value="TreeGrafter"/>
</dbReference>
<dbReference type="NCBIfam" id="NF005495">
    <property type="entry name" value="PRK07109.1"/>
    <property type="match status" value="1"/>
</dbReference>
<dbReference type="Proteomes" id="UP000268016">
    <property type="component" value="Unassembled WGS sequence"/>
</dbReference>
<dbReference type="InterPro" id="IPR036291">
    <property type="entry name" value="NAD(P)-bd_dom_sf"/>
</dbReference>
<dbReference type="GO" id="GO:0016491">
    <property type="term" value="F:oxidoreductase activity"/>
    <property type="evidence" value="ECO:0007669"/>
    <property type="project" value="UniProtKB-KW"/>
</dbReference>
<organism evidence="6 7">
    <name type="scientific">Histidinibacterium lentulum</name>
    <dbReference type="NCBI Taxonomy" id="2480588"/>
    <lineage>
        <taxon>Bacteria</taxon>
        <taxon>Pseudomonadati</taxon>
        <taxon>Pseudomonadota</taxon>
        <taxon>Alphaproteobacteria</taxon>
        <taxon>Rhodobacterales</taxon>
        <taxon>Paracoccaceae</taxon>
        <taxon>Histidinibacterium</taxon>
    </lineage>
</organism>
<keyword evidence="4" id="KW-1133">Transmembrane helix</keyword>
<feature type="transmembrane region" description="Helical" evidence="4">
    <location>
        <begin position="308"/>
        <end position="327"/>
    </location>
</feature>
<keyword evidence="4" id="KW-0812">Transmembrane</keyword>
<evidence type="ECO:0000259" key="5">
    <source>
        <dbReference type="SMART" id="SM00822"/>
    </source>
</evidence>
<dbReference type="InterPro" id="IPR020904">
    <property type="entry name" value="Sc_DH/Rdtase_CS"/>
</dbReference>
<proteinExistence type="inferred from homology"/>
<dbReference type="EMBL" id="RDRB01000002">
    <property type="protein sequence ID" value="ROU03835.1"/>
    <property type="molecule type" value="Genomic_DNA"/>
</dbReference>
<keyword evidence="4" id="KW-0472">Membrane</keyword>
<comment type="caution">
    <text evidence="6">The sequence shown here is derived from an EMBL/GenBank/DDBJ whole genome shotgun (WGS) entry which is preliminary data.</text>
</comment>
<dbReference type="AlphaFoldDB" id="A0A3N2R8S4"/>
<evidence type="ECO:0000313" key="7">
    <source>
        <dbReference type="Proteomes" id="UP000268016"/>
    </source>
</evidence>
<dbReference type="PRINTS" id="PR00081">
    <property type="entry name" value="GDHRDH"/>
</dbReference>
<dbReference type="OrthoDB" id="9781689at2"/>
<dbReference type="SMART" id="SM00822">
    <property type="entry name" value="PKS_KR"/>
    <property type="match status" value="1"/>
</dbReference>
<dbReference type="SUPFAM" id="SSF51735">
    <property type="entry name" value="NAD(P)-binding Rossmann-fold domains"/>
    <property type="match status" value="1"/>
</dbReference>
<feature type="domain" description="Ketoreductase" evidence="5">
    <location>
        <begin position="4"/>
        <end position="190"/>
    </location>
</feature>